<organism evidence="1 2">
    <name type="scientific">Zhihengliuella salsuginis</name>
    <dbReference type="NCBI Taxonomy" id="578222"/>
    <lineage>
        <taxon>Bacteria</taxon>
        <taxon>Bacillati</taxon>
        <taxon>Actinomycetota</taxon>
        <taxon>Actinomycetes</taxon>
        <taxon>Micrococcales</taxon>
        <taxon>Micrococcaceae</taxon>
        <taxon>Zhihengliuella</taxon>
    </lineage>
</organism>
<comment type="caution">
    <text evidence="1">The sequence shown here is derived from an EMBL/GenBank/DDBJ whole genome shotgun (WGS) entry which is preliminary data.</text>
</comment>
<protein>
    <submittedName>
        <fullName evidence="1">Uncharacterized protein</fullName>
    </submittedName>
</protein>
<dbReference type="Proteomes" id="UP000642819">
    <property type="component" value="Unassembled WGS sequence"/>
</dbReference>
<name>A0ABQ3GII1_9MICC</name>
<keyword evidence="2" id="KW-1185">Reference proteome</keyword>
<sequence>MVYIDAGAQLTTWESPSAISTAAGSLKVNGAAFHRQFESSAATWQGLSSAYRGPEKERLVGAASLAESQARFVADATGLAERTLNDLASRLQGLIARREALVADTSAFNRRNSETAAHELDGYEANQYRVLDDDLLRLQREYEETIEECARTLRGVRAGHVHEGEFYDHDLVDLRKASFDAGAAVLPGIELPSTATVTTMTHAVWKFADGLTWDSPPSAVTRTIEKGAALYGVPLSSGLAGISNALLRRSHSGEPFRDRFLREFKSRLISSTPLVGDAAAWKESRKHALPVPGVTGSTTTTSGAAGEMLKTVSTDIVDRVSGVNARPLLVRTGAALGTAGTALTVGFEFNDQYKQNKQQVAQEHPEMTADEVSTEAAHDAGANTLGRTAASIVAAAGAGALAGSVIPGPGTLIGFAGGILGGIAAEVDFLPDVDGDGQKDSIADATGQFFEDRWDDMRGAD</sequence>
<gene>
    <name evidence="1" type="ORF">GCM10008096_14640</name>
</gene>
<dbReference type="EMBL" id="BMXK01000005">
    <property type="protein sequence ID" value="GHD05564.1"/>
    <property type="molecule type" value="Genomic_DNA"/>
</dbReference>
<reference evidence="2" key="1">
    <citation type="journal article" date="2019" name="Int. J. Syst. Evol. Microbiol.">
        <title>The Global Catalogue of Microorganisms (GCM) 10K type strain sequencing project: providing services to taxonomists for standard genome sequencing and annotation.</title>
        <authorList>
            <consortium name="The Broad Institute Genomics Platform"/>
            <consortium name="The Broad Institute Genome Sequencing Center for Infectious Disease"/>
            <person name="Wu L."/>
            <person name="Ma J."/>
        </authorList>
    </citation>
    <scope>NUCLEOTIDE SEQUENCE [LARGE SCALE GENOMIC DNA]</scope>
    <source>
        <strain evidence="2">KCTC 19466</strain>
    </source>
</reference>
<evidence type="ECO:0000313" key="2">
    <source>
        <dbReference type="Proteomes" id="UP000642819"/>
    </source>
</evidence>
<evidence type="ECO:0000313" key="1">
    <source>
        <dbReference type="EMBL" id="GHD05564.1"/>
    </source>
</evidence>
<proteinExistence type="predicted"/>
<accession>A0ABQ3GII1</accession>